<dbReference type="EMBL" id="JAPYKS010000037">
    <property type="protein sequence ID" value="MEI9412759.1"/>
    <property type="molecule type" value="Genomic_DNA"/>
</dbReference>
<dbReference type="InterPro" id="IPR003495">
    <property type="entry name" value="CobW/HypB/UreG_nucleotide-bd"/>
</dbReference>
<comment type="similarity">
    <text evidence="4">Belongs to the SIMIBI class G3E GTPase family. ZNG1 subfamily.</text>
</comment>
<keyword evidence="2" id="KW-0378">Hydrolase</keyword>
<keyword evidence="1" id="KW-0547">Nucleotide-binding</keyword>
<proteinExistence type="inferred from homology"/>
<dbReference type="Pfam" id="PF07683">
    <property type="entry name" value="CobW_C"/>
    <property type="match status" value="1"/>
</dbReference>
<dbReference type="SUPFAM" id="SSF90002">
    <property type="entry name" value="Hypothetical protein YjiA, C-terminal domain"/>
    <property type="match status" value="1"/>
</dbReference>
<evidence type="ECO:0000256" key="1">
    <source>
        <dbReference type="ARBA" id="ARBA00022741"/>
    </source>
</evidence>
<evidence type="ECO:0000256" key="3">
    <source>
        <dbReference type="ARBA" id="ARBA00023186"/>
    </source>
</evidence>
<comment type="caution">
    <text evidence="8">The sequence shown here is derived from an EMBL/GenBank/DDBJ whole genome shotgun (WGS) entry which is preliminary data.</text>
</comment>
<dbReference type="InterPro" id="IPR027417">
    <property type="entry name" value="P-loop_NTPase"/>
</dbReference>
<dbReference type="Proteomes" id="UP001387293">
    <property type="component" value="Unassembled WGS sequence"/>
</dbReference>
<name>A0ABU8L6Z9_9HYPH</name>
<dbReference type="SUPFAM" id="SSF52540">
    <property type="entry name" value="P-loop containing nucleoside triphosphate hydrolases"/>
    <property type="match status" value="1"/>
</dbReference>
<dbReference type="SMART" id="SM00833">
    <property type="entry name" value="CobW_C"/>
    <property type="match status" value="1"/>
</dbReference>
<sequence length="365" mass="39842">MNGFPIPVSVLTGFLGAGKTTLLNRLLKDPALADTAVIINEYGEVAIDHLLVEQASDGIIQLSDGCLCCTVRGELVDTLADLVDRLQTGRIARLARVIVETTGLADPAPVLQSIMGHPALVHAFRLDGVITLVDAVNGDATLDAHVEAVKQVAVADRIVLSKADLVADPGDLETLRARLRQINPGARLLDVGETKSSVAALFDCGLYNPATKSADVRRWLGEEVAHDHDHDGHHDHHDHAHRHDQRVKTHSLVHDGPVPFSAIEMFLDLLRSTHGEHLLRMKGVIELQEDPSRPLVVHGVQKILHPPVRLPSWPDSQRGTRLVLITLDMPEDYVRRLFSAFTNRPSVDTPDRAALEHNPLAIAGR</sequence>
<evidence type="ECO:0000256" key="5">
    <source>
        <dbReference type="ARBA" id="ARBA00045658"/>
    </source>
</evidence>
<organism evidence="8 9">
    <name type="scientific">Mesorhizobium salmacidum</name>
    <dbReference type="NCBI Taxonomy" id="3015171"/>
    <lineage>
        <taxon>Bacteria</taxon>
        <taxon>Pseudomonadati</taxon>
        <taxon>Pseudomonadota</taxon>
        <taxon>Alphaproteobacteria</taxon>
        <taxon>Hyphomicrobiales</taxon>
        <taxon>Phyllobacteriaceae</taxon>
        <taxon>Mesorhizobium</taxon>
    </lineage>
</organism>
<gene>
    <name evidence="8" type="ORF">O7A60_29020</name>
</gene>
<dbReference type="CDD" id="cd03112">
    <property type="entry name" value="CobW-like"/>
    <property type="match status" value="1"/>
</dbReference>
<protein>
    <submittedName>
        <fullName evidence="8">GTP-binding protein</fullName>
    </submittedName>
</protein>
<keyword evidence="9" id="KW-1185">Reference proteome</keyword>
<dbReference type="Pfam" id="PF02492">
    <property type="entry name" value="cobW"/>
    <property type="match status" value="1"/>
</dbReference>
<evidence type="ECO:0000313" key="8">
    <source>
        <dbReference type="EMBL" id="MEI9412759.1"/>
    </source>
</evidence>
<evidence type="ECO:0000256" key="4">
    <source>
        <dbReference type="ARBA" id="ARBA00034320"/>
    </source>
</evidence>
<dbReference type="InterPro" id="IPR011629">
    <property type="entry name" value="CobW-like_C"/>
</dbReference>
<evidence type="ECO:0000256" key="6">
    <source>
        <dbReference type="ARBA" id="ARBA00049117"/>
    </source>
</evidence>
<reference evidence="8 9" key="1">
    <citation type="submission" date="2022-12" db="EMBL/GenBank/DDBJ databases">
        <authorList>
            <person name="Muema E."/>
        </authorList>
    </citation>
    <scope>NUCLEOTIDE SEQUENCE [LARGE SCALE GENOMIC DNA]</scope>
    <source>
        <strain evidence="9">1326</strain>
    </source>
</reference>
<dbReference type="Gene3D" id="3.40.50.300">
    <property type="entry name" value="P-loop containing nucleotide triphosphate hydrolases"/>
    <property type="match status" value="1"/>
</dbReference>
<evidence type="ECO:0000313" key="9">
    <source>
        <dbReference type="Proteomes" id="UP001387293"/>
    </source>
</evidence>
<dbReference type="Gene3D" id="3.30.1220.10">
    <property type="entry name" value="CobW-like, C-terminal domain"/>
    <property type="match status" value="1"/>
</dbReference>
<evidence type="ECO:0000256" key="2">
    <source>
        <dbReference type="ARBA" id="ARBA00022801"/>
    </source>
</evidence>
<evidence type="ECO:0000259" key="7">
    <source>
        <dbReference type="SMART" id="SM00833"/>
    </source>
</evidence>
<feature type="domain" description="CobW C-terminal" evidence="7">
    <location>
        <begin position="247"/>
        <end position="342"/>
    </location>
</feature>
<dbReference type="PANTHER" id="PTHR13748:SF62">
    <property type="entry name" value="COBW DOMAIN-CONTAINING PROTEIN"/>
    <property type="match status" value="1"/>
</dbReference>
<keyword evidence="3" id="KW-0143">Chaperone</keyword>
<comment type="function">
    <text evidence="5">Zinc chaperone that directly transfers zinc cofactor to target proteins, thereby activating them. Zinc is transferred from the CXCC motif in the GTPase domain to the zinc binding site in target proteins in a process requiring GTP hydrolysis.</text>
</comment>
<dbReference type="RefSeq" id="WP_337109129.1">
    <property type="nucleotide sequence ID" value="NZ_JAPYKS010000037.1"/>
</dbReference>
<dbReference type="InterPro" id="IPR051316">
    <property type="entry name" value="Zinc-reg_GTPase_activator"/>
</dbReference>
<dbReference type="InterPro" id="IPR036627">
    <property type="entry name" value="CobW-likC_sf"/>
</dbReference>
<dbReference type="PANTHER" id="PTHR13748">
    <property type="entry name" value="COBW-RELATED"/>
    <property type="match status" value="1"/>
</dbReference>
<accession>A0ABU8L6Z9</accession>
<comment type="catalytic activity">
    <reaction evidence="6">
        <text>GTP + H2O = GDP + phosphate + H(+)</text>
        <dbReference type="Rhea" id="RHEA:19669"/>
        <dbReference type="ChEBI" id="CHEBI:15377"/>
        <dbReference type="ChEBI" id="CHEBI:15378"/>
        <dbReference type="ChEBI" id="CHEBI:37565"/>
        <dbReference type="ChEBI" id="CHEBI:43474"/>
        <dbReference type="ChEBI" id="CHEBI:58189"/>
    </reaction>
    <physiologicalReaction direction="left-to-right" evidence="6">
        <dbReference type="Rhea" id="RHEA:19670"/>
    </physiologicalReaction>
</comment>